<evidence type="ECO:0000313" key="1">
    <source>
        <dbReference type="EMBL" id="GBP23231.1"/>
    </source>
</evidence>
<dbReference type="AlphaFoldDB" id="A0A4C1UA31"/>
<comment type="caution">
    <text evidence="1">The sequence shown here is derived from an EMBL/GenBank/DDBJ whole genome shotgun (WGS) entry which is preliminary data.</text>
</comment>
<name>A0A4C1UA31_EUMVA</name>
<sequence length="70" mass="7702">MCMLGGLVIGKVITPNPETTESPNRHVVRFRKHRVSPGIVIFDNRHIFDVHRLQGPLPAPIAADSARPAP</sequence>
<organism evidence="1 2">
    <name type="scientific">Eumeta variegata</name>
    <name type="common">Bagworm moth</name>
    <name type="synonym">Eumeta japonica</name>
    <dbReference type="NCBI Taxonomy" id="151549"/>
    <lineage>
        <taxon>Eukaryota</taxon>
        <taxon>Metazoa</taxon>
        <taxon>Ecdysozoa</taxon>
        <taxon>Arthropoda</taxon>
        <taxon>Hexapoda</taxon>
        <taxon>Insecta</taxon>
        <taxon>Pterygota</taxon>
        <taxon>Neoptera</taxon>
        <taxon>Endopterygota</taxon>
        <taxon>Lepidoptera</taxon>
        <taxon>Glossata</taxon>
        <taxon>Ditrysia</taxon>
        <taxon>Tineoidea</taxon>
        <taxon>Psychidae</taxon>
        <taxon>Oiketicinae</taxon>
        <taxon>Eumeta</taxon>
    </lineage>
</organism>
<keyword evidence="2" id="KW-1185">Reference proteome</keyword>
<accession>A0A4C1UA31</accession>
<protein>
    <submittedName>
        <fullName evidence="1">Uncharacterized protein</fullName>
    </submittedName>
</protein>
<evidence type="ECO:0000313" key="2">
    <source>
        <dbReference type="Proteomes" id="UP000299102"/>
    </source>
</evidence>
<reference evidence="1 2" key="1">
    <citation type="journal article" date="2019" name="Commun. Biol.">
        <title>The bagworm genome reveals a unique fibroin gene that provides high tensile strength.</title>
        <authorList>
            <person name="Kono N."/>
            <person name="Nakamura H."/>
            <person name="Ohtoshi R."/>
            <person name="Tomita M."/>
            <person name="Numata K."/>
            <person name="Arakawa K."/>
        </authorList>
    </citation>
    <scope>NUCLEOTIDE SEQUENCE [LARGE SCALE GENOMIC DNA]</scope>
</reference>
<proteinExistence type="predicted"/>
<dbReference type="Proteomes" id="UP000299102">
    <property type="component" value="Unassembled WGS sequence"/>
</dbReference>
<dbReference type="EMBL" id="BGZK01000148">
    <property type="protein sequence ID" value="GBP23231.1"/>
    <property type="molecule type" value="Genomic_DNA"/>
</dbReference>
<gene>
    <name evidence="1" type="ORF">EVAR_82396_1</name>
</gene>